<dbReference type="RefSeq" id="WP_147231385.1">
    <property type="nucleotide sequence ID" value="NZ_VOSB01000007.1"/>
</dbReference>
<dbReference type="EMBL" id="VOSB01000007">
    <property type="protein sequence ID" value="TXE18627.1"/>
    <property type="molecule type" value="Genomic_DNA"/>
</dbReference>
<evidence type="ECO:0008006" key="4">
    <source>
        <dbReference type="Google" id="ProtNLM"/>
    </source>
</evidence>
<organism evidence="2 3">
    <name type="scientific">Psychroserpens burtonensis</name>
    <dbReference type="NCBI Taxonomy" id="49278"/>
    <lineage>
        <taxon>Bacteria</taxon>
        <taxon>Pseudomonadati</taxon>
        <taxon>Bacteroidota</taxon>
        <taxon>Flavobacteriia</taxon>
        <taxon>Flavobacteriales</taxon>
        <taxon>Flavobacteriaceae</taxon>
        <taxon>Psychroserpens</taxon>
    </lineage>
</organism>
<accession>A0A5C7BAF0</accession>
<dbReference type="AlphaFoldDB" id="A0A5C7BAF0"/>
<sequence length="459" mass="52838">MNTQRLNRNTYLSLSGNNLNYYEIQGRESTSGGSNQSERFTDWKESPIDLGEYKVIPYGSNNDIPQQIQEAVLANAFATRSLERKVELLIEQGPYVFTNVVDGTNYFRQPQEAKKLNDWLESFGHEELLHNNARDYYFQRCIFNKIYRSRSGRLNQSSTPAEIEHITAFDCRLAYKRTDLKKKPTHVVVGDWVKNEKKEMVVYPLFDIKQPDKYPVAIHYIKASSYGMNDYPLPDIYGNLDWIKNTTNTPKIFKAFTDNSLNIKWHIQSPAEFWNEKRKIIKDNLNASTPIKEYKEQMLEDLKTEILDSLSSLLSGVDNVGKFWHNEYVIKLIGASAVELGWKITAIEQKTKEWVESQVKMYDTAIYAMQAGVGVHASLLMVGADGKSDSGSEQLYAYVTHQKTATPMPEFYVCKTINDIIKARFNTKEKLGFYRTTPERQQDVSNGQRMIPTTTPART</sequence>
<feature type="region of interest" description="Disordered" evidence="1">
    <location>
        <begin position="438"/>
        <end position="459"/>
    </location>
</feature>
<comment type="caution">
    <text evidence="2">The sequence shown here is derived from an EMBL/GenBank/DDBJ whole genome shotgun (WGS) entry which is preliminary data.</text>
</comment>
<evidence type="ECO:0000256" key="1">
    <source>
        <dbReference type="SAM" id="MobiDB-lite"/>
    </source>
</evidence>
<evidence type="ECO:0000313" key="3">
    <source>
        <dbReference type="Proteomes" id="UP000321938"/>
    </source>
</evidence>
<dbReference type="OrthoDB" id="671786at2"/>
<proteinExistence type="predicted"/>
<name>A0A5C7BAF0_9FLAO</name>
<feature type="compositionally biased region" description="Polar residues" evidence="1">
    <location>
        <begin position="443"/>
        <end position="459"/>
    </location>
</feature>
<dbReference type="Proteomes" id="UP000321938">
    <property type="component" value="Unassembled WGS sequence"/>
</dbReference>
<evidence type="ECO:0000313" key="2">
    <source>
        <dbReference type="EMBL" id="TXE18627.1"/>
    </source>
</evidence>
<keyword evidence="3" id="KW-1185">Reference proteome</keyword>
<gene>
    <name evidence="2" type="ORF">ES692_06170</name>
</gene>
<reference evidence="2 3" key="1">
    <citation type="submission" date="2019-08" db="EMBL/GenBank/DDBJ databases">
        <title>Genome of Psychroserpens burtonensis ACAM 167.</title>
        <authorList>
            <person name="Bowman J.P."/>
        </authorList>
    </citation>
    <scope>NUCLEOTIDE SEQUENCE [LARGE SCALE GENOMIC DNA]</scope>
    <source>
        <strain evidence="2 3">ACAM 167</strain>
    </source>
</reference>
<protein>
    <recommendedName>
        <fullName evidence="4">Phage portal protein</fullName>
    </recommendedName>
</protein>